<evidence type="ECO:0000313" key="4">
    <source>
        <dbReference type="Proteomes" id="UP001281003"/>
    </source>
</evidence>
<accession>A0AAE0U9M2</accession>
<protein>
    <submittedName>
        <fullName evidence="3">Necrosis-inducing factor-domain-containing protein</fullName>
    </submittedName>
</protein>
<dbReference type="Proteomes" id="UP001281003">
    <property type="component" value="Unassembled WGS sequence"/>
</dbReference>
<feature type="domain" description="Ecp2 effector protein-like" evidence="2">
    <location>
        <begin position="74"/>
        <end position="174"/>
    </location>
</feature>
<evidence type="ECO:0000313" key="3">
    <source>
        <dbReference type="EMBL" id="KAK3396053.1"/>
    </source>
</evidence>
<evidence type="ECO:0000259" key="2">
    <source>
        <dbReference type="Pfam" id="PF14856"/>
    </source>
</evidence>
<keyword evidence="1" id="KW-0732">Signal</keyword>
<proteinExistence type="predicted"/>
<dbReference type="Pfam" id="PF14856">
    <property type="entry name" value="Hce2"/>
    <property type="match status" value="1"/>
</dbReference>
<keyword evidence="4" id="KW-1185">Reference proteome</keyword>
<dbReference type="AlphaFoldDB" id="A0AAE0U9M2"/>
<reference evidence="3" key="1">
    <citation type="journal article" date="2023" name="Mol. Phylogenet. Evol.">
        <title>Genome-scale phylogeny and comparative genomics of the fungal order Sordariales.</title>
        <authorList>
            <person name="Hensen N."/>
            <person name="Bonometti L."/>
            <person name="Westerberg I."/>
            <person name="Brannstrom I.O."/>
            <person name="Guillou S."/>
            <person name="Cros-Aarteil S."/>
            <person name="Calhoun S."/>
            <person name="Haridas S."/>
            <person name="Kuo A."/>
            <person name="Mondo S."/>
            <person name="Pangilinan J."/>
            <person name="Riley R."/>
            <person name="LaButti K."/>
            <person name="Andreopoulos B."/>
            <person name="Lipzen A."/>
            <person name="Chen C."/>
            <person name="Yan M."/>
            <person name="Daum C."/>
            <person name="Ng V."/>
            <person name="Clum A."/>
            <person name="Steindorff A."/>
            <person name="Ohm R.A."/>
            <person name="Martin F."/>
            <person name="Silar P."/>
            <person name="Natvig D.O."/>
            <person name="Lalanne C."/>
            <person name="Gautier V."/>
            <person name="Ament-Velasquez S.L."/>
            <person name="Kruys A."/>
            <person name="Hutchinson M.I."/>
            <person name="Powell A.J."/>
            <person name="Barry K."/>
            <person name="Miller A.N."/>
            <person name="Grigoriev I.V."/>
            <person name="Debuchy R."/>
            <person name="Gladieux P."/>
            <person name="Hiltunen Thoren M."/>
            <person name="Johannesson H."/>
        </authorList>
    </citation>
    <scope>NUCLEOTIDE SEQUENCE</scope>
    <source>
        <strain evidence="3">FGSC 1904</strain>
    </source>
</reference>
<comment type="caution">
    <text evidence="3">The sequence shown here is derived from an EMBL/GenBank/DDBJ whole genome shotgun (WGS) entry which is preliminary data.</text>
</comment>
<reference evidence="3" key="2">
    <citation type="submission" date="2023-07" db="EMBL/GenBank/DDBJ databases">
        <authorList>
            <consortium name="Lawrence Berkeley National Laboratory"/>
            <person name="Haridas S."/>
            <person name="Hensen N."/>
            <person name="Bonometti L."/>
            <person name="Westerberg I."/>
            <person name="Brannstrom I.O."/>
            <person name="Guillou S."/>
            <person name="Cros-Aarteil S."/>
            <person name="Calhoun S."/>
            <person name="Kuo A."/>
            <person name="Mondo S."/>
            <person name="Pangilinan J."/>
            <person name="Riley R."/>
            <person name="LaButti K."/>
            <person name="Andreopoulos B."/>
            <person name="Lipzen A."/>
            <person name="Chen C."/>
            <person name="Yanf M."/>
            <person name="Daum C."/>
            <person name="Ng V."/>
            <person name="Clum A."/>
            <person name="Steindorff A."/>
            <person name="Ohm R."/>
            <person name="Martin F."/>
            <person name="Silar P."/>
            <person name="Natvig D."/>
            <person name="Lalanne C."/>
            <person name="Gautier V."/>
            <person name="Ament-velasquez S.L."/>
            <person name="Kruys A."/>
            <person name="Hutchinson M.I."/>
            <person name="Powell A.J."/>
            <person name="Barry K."/>
            <person name="Miller A.N."/>
            <person name="Grigoriev I.V."/>
            <person name="Debuchy R."/>
            <person name="Gladieux P."/>
            <person name="Thoren M.H."/>
            <person name="Johannesson H."/>
        </authorList>
    </citation>
    <scope>NUCLEOTIDE SEQUENCE</scope>
    <source>
        <strain evidence="3">FGSC 1904</strain>
    </source>
</reference>
<name>A0AAE0U9M2_SORBR</name>
<gene>
    <name evidence="3" type="ORF">B0T20DRAFT_416453</name>
</gene>
<evidence type="ECO:0000256" key="1">
    <source>
        <dbReference type="SAM" id="SignalP"/>
    </source>
</evidence>
<feature type="signal peptide" evidence="1">
    <location>
        <begin position="1"/>
        <end position="21"/>
    </location>
</feature>
<feature type="chain" id="PRO_5042149187" evidence="1">
    <location>
        <begin position="22"/>
        <end position="193"/>
    </location>
</feature>
<dbReference type="EMBL" id="JAUTDP010000009">
    <property type="protein sequence ID" value="KAK3396053.1"/>
    <property type="molecule type" value="Genomic_DNA"/>
</dbReference>
<dbReference type="InterPro" id="IPR029226">
    <property type="entry name" value="Ecp2-like"/>
</dbReference>
<sequence>MITHKLLISTFLLFLSSTVLALPSTTPPSTESNSNTSLTSDNYEYDDIPDYSPYEPLNSTSLEILPREEGPKTYCRNISTAEDRTSAGSPYSVDCKQIWINIRHGGSWEWGTGRNPFTVAKYGTCLVGLEPGDKVLWGNWLKVGNEDVMKIIDETLKLPFYNGEQVGSRGTMECRTTTKPHNYFKVRWGVWHT</sequence>
<organism evidence="3 4">
    <name type="scientific">Sordaria brevicollis</name>
    <dbReference type="NCBI Taxonomy" id="83679"/>
    <lineage>
        <taxon>Eukaryota</taxon>
        <taxon>Fungi</taxon>
        <taxon>Dikarya</taxon>
        <taxon>Ascomycota</taxon>
        <taxon>Pezizomycotina</taxon>
        <taxon>Sordariomycetes</taxon>
        <taxon>Sordariomycetidae</taxon>
        <taxon>Sordariales</taxon>
        <taxon>Sordariaceae</taxon>
        <taxon>Sordaria</taxon>
    </lineage>
</organism>